<feature type="domain" description="BHLH" evidence="7">
    <location>
        <begin position="114"/>
        <end position="165"/>
    </location>
</feature>
<gene>
    <name evidence="8" type="ORF">TEA_002192</name>
</gene>
<evidence type="ECO:0000313" key="9">
    <source>
        <dbReference type="Proteomes" id="UP000306102"/>
    </source>
</evidence>
<organism evidence="8 9">
    <name type="scientific">Camellia sinensis var. sinensis</name>
    <name type="common">China tea</name>
    <dbReference type="NCBI Taxonomy" id="542762"/>
    <lineage>
        <taxon>Eukaryota</taxon>
        <taxon>Viridiplantae</taxon>
        <taxon>Streptophyta</taxon>
        <taxon>Embryophyta</taxon>
        <taxon>Tracheophyta</taxon>
        <taxon>Spermatophyta</taxon>
        <taxon>Magnoliopsida</taxon>
        <taxon>eudicotyledons</taxon>
        <taxon>Gunneridae</taxon>
        <taxon>Pentapetalae</taxon>
        <taxon>asterids</taxon>
        <taxon>Ericales</taxon>
        <taxon>Theaceae</taxon>
        <taxon>Camellia</taxon>
    </lineage>
</organism>
<feature type="compositionally biased region" description="Polar residues" evidence="6">
    <location>
        <begin position="78"/>
        <end position="87"/>
    </location>
</feature>
<sequence>MALETVVFQQDPSSYNSCKDFTMIGIEEEEEEEKFNDIIKSCETIPVDKNNRIESHPRPCSSMAQSVKEYCERETKSSSPEVCTTATAAPGRRKRGRGGSNKSMKKKDKEEMEKQRMAHITVERNRRKQINNYLSLLRSFMPPSYSLRGDQASIVGGAINFVKELEQLLQVLEAQKQVKQRSYYPGHFSPLFPNFFTFPQYWTHYSSQHNNLVIGHESMAGKLSTIADIEVSIVERHANIKILSRRQPKQLLKLVAGFDSLGLAIHHLNVTTTVDHMVLYSFNVKVEDDCQLSTVNEIATTVHEMMGKIQEEAMSS</sequence>
<evidence type="ECO:0000256" key="1">
    <source>
        <dbReference type="ARBA" id="ARBA00004123"/>
    </source>
</evidence>
<evidence type="ECO:0000256" key="3">
    <source>
        <dbReference type="ARBA" id="ARBA00023125"/>
    </source>
</evidence>
<evidence type="ECO:0000256" key="2">
    <source>
        <dbReference type="ARBA" id="ARBA00023015"/>
    </source>
</evidence>
<dbReference type="Gene3D" id="4.10.280.10">
    <property type="entry name" value="Helix-loop-helix DNA-binding domain"/>
    <property type="match status" value="1"/>
</dbReference>
<dbReference type="GO" id="GO:0010052">
    <property type="term" value="P:guard cell differentiation"/>
    <property type="evidence" value="ECO:0007669"/>
    <property type="project" value="InterPro"/>
</dbReference>
<evidence type="ECO:0000256" key="5">
    <source>
        <dbReference type="ARBA" id="ARBA00023242"/>
    </source>
</evidence>
<feature type="region of interest" description="Disordered" evidence="6">
    <location>
        <begin position="78"/>
        <end position="112"/>
    </location>
</feature>
<keyword evidence="4" id="KW-0804">Transcription</keyword>
<evidence type="ECO:0000256" key="4">
    <source>
        <dbReference type="ARBA" id="ARBA00023163"/>
    </source>
</evidence>
<dbReference type="InterPro" id="IPR036638">
    <property type="entry name" value="HLH_DNA-bd_sf"/>
</dbReference>
<dbReference type="PROSITE" id="PS50888">
    <property type="entry name" value="BHLH"/>
    <property type="match status" value="1"/>
</dbReference>
<protein>
    <recommendedName>
        <fullName evidence="7">BHLH domain-containing protein</fullName>
    </recommendedName>
</protein>
<dbReference type="EMBL" id="SDRB02009439">
    <property type="protein sequence ID" value="THG08215.1"/>
    <property type="molecule type" value="Genomic_DNA"/>
</dbReference>
<dbReference type="Proteomes" id="UP000306102">
    <property type="component" value="Unassembled WGS sequence"/>
</dbReference>
<keyword evidence="9" id="KW-1185">Reference proteome</keyword>
<proteinExistence type="predicted"/>
<accession>A0A4S4DZA3</accession>
<name>A0A4S4DZA3_CAMSN</name>
<dbReference type="GO" id="GO:0005634">
    <property type="term" value="C:nucleus"/>
    <property type="evidence" value="ECO:0007669"/>
    <property type="project" value="UniProtKB-SubCell"/>
</dbReference>
<dbReference type="SMART" id="SM00353">
    <property type="entry name" value="HLH"/>
    <property type="match status" value="1"/>
</dbReference>
<keyword evidence="5" id="KW-0539">Nucleus</keyword>
<dbReference type="InterPro" id="IPR044283">
    <property type="entry name" value="FAMA/SPEECHLESS/MUTE-like"/>
</dbReference>
<dbReference type="InterPro" id="IPR011598">
    <property type="entry name" value="bHLH_dom"/>
</dbReference>
<keyword evidence="2" id="KW-0805">Transcription regulation</keyword>
<evidence type="ECO:0000256" key="6">
    <source>
        <dbReference type="SAM" id="MobiDB-lite"/>
    </source>
</evidence>
<dbReference type="GO" id="GO:0045893">
    <property type="term" value="P:positive regulation of DNA-templated transcription"/>
    <property type="evidence" value="ECO:0007669"/>
    <property type="project" value="TreeGrafter"/>
</dbReference>
<evidence type="ECO:0000313" key="8">
    <source>
        <dbReference type="EMBL" id="THG08215.1"/>
    </source>
</evidence>
<dbReference type="GO" id="GO:0003700">
    <property type="term" value="F:DNA-binding transcription factor activity"/>
    <property type="evidence" value="ECO:0007669"/>
    <property type="project" value="InterPro"/>
</dbReference>
<keyword evidence="3" id="KW-0238">DNA-binding</keyword>
<dbReference type="SMR" id="A0A4S4DZA3"/>
<comment type="caution">
    <text evidence="8">The sequence shown here is derived from an EMBL/GenBank/DDBJ whole genome shotgun (WGS) entry which is preliminary data.</text>
</comment>
<dbReference type="GO" id="GO:0046983">
    <property type="term" value="F:protein dimerization activity"/>
    <property type="evidence" value="ECO:0007669"/>
    <property type="project" value="InterPro"/>
</dbReference>
<dbReference type="GO" id="GO:0003677">
    <property type="term" value="F:DNA binding"/>
    <property type="evidence" value="ECO:0007669"/>
    <property type="project" value="UniProtKB-KW"/>
</dbReference>
<dbReference type="InterPro" id="IPR054502">
    <property type="entry name" value="bHLH-TF_ACT-like_plant"/>
</dbReference>
<comment type="subcellular location">
    <subcellularLocation>
        <location evidence="1">Nucleus</location>
    </subcellularLocation>
</comment>
<dbReference type="Pfam" id="PF22754">
    <property type="entry name" value="bHLH-TF_ACT-like_plant"/>
    <property type="match status" value="1"/>
</dbReference>
<dbReference type="SUPFAM" id="SSF47459">
    <property type="entry name" value="HLH, helix-loop-helix DNA-binding domain"/>
    <property type="match status" value="1"/>
</dbReference>
<dbReference type="Pfam" id="PF00010">
    <property type="entry name" value="HLH"/>
    <property type="match status" value="1"/>
</dbReference>
<reference evidence="8 9" key="1">
    <citation type="journal article" date="2018" name="Proc. Natl. Acad. Sci. U.S.A.">
        <title>Draft genome sequence of Camellia sinensis var. sinensis provides insights into the evolution of the tea genome and tea quality.</title>
        <authorList>
            <person name="Wei C."/>
            <person name="Yang H."/>
            <person name="Wang S."/>
            <person name="Zhao J."/>
            <person name="Liu C."/>
            <person name="Gao L."/>
            <person name="Xia E."/>
            <person name="Lu Y."/>
            <person name="Tai Y."/>
            <person name="She G."/>
            <person name="Sun J."/>
            <person name="Cao H."/>
            <person name="Tong W."/>
            <person name="Gao Q."/>
            <person name="Li Y."/>
            <person name="Deng W."/>
            <person name="Jiang X."/>
            <person name="Wang W."/>
            <person name="Chen Q."/>
            <person name="Zhang S."/>
            <person name="Li H."/>
            <person name="Wu J."/>
            <person name="Wang P."/>
            <person name="Li P."/>
            <person name="Shi C."/>
            <person name="Zheng F."/>
            <person name="Jian J."/>
            <person name="Huang B."/>
            <person name="Shan D."/>
            <person name="Shi M."/>
            <person name="Fang C."/>
            <person name="Yue Y."/>
            <person name="Li F."/>
            <person name="Li D."/>
            <person name="Wei S."/>
            <person name="Han B."/>
            <person name="Jiang C."/>
            <person name="Yin Y."/>
            <person name="Xia T."/>
            <person name="Zhang Z."/>
            <person name="Bennetzen J.L."/>
            <person name="Zhao S."/>
            <person name="Wan X."/>
        </authorList>
    </citation>
    <scope>NUCLEOTIDE SEQUENCE [LARGE SCALE GENOMIC DNA]</scope>
    <source>
        <strain evidence="9">cv. Shuchazao</strain>
        <tissue evidence="8">Leaf</tissue>
    </source>
</reference>
<dbReference type="AlphaFoldDB" id="A0A4S4DZA3"/>
<dbReference type="PANTHER" id="PTHR46684:SF16">
    <property type="entry name" value="TRANSCRIPTION FACTOR BHLH67-LIKE ISOFORM X2"/>
    <property type="match status" value="1"/>
</dbReference>
<evidence type="ECO:0000259" key="7">
    <source>
        <dbReference type="PROSITE" id="PS50888"/>
    </source>
</evidence>
<dbReference type="PANTHER" id="PTHR46684">
    <property type="entry name" value="TRANSCRIPTION FACTOR FAMA"/>
    <property type="match status" value="1"/>
</dbReference>